<proteinExistence type="inferred from homology"/>
<dbReference type="FunFam" id="3.30.43.10:FF:000004">
    <property type="entry name" value="Berberine bridge enzyme-like 15"/>
    <property type="match status" value="1"/>
</dbReference>
<evidence type="ECO:0000256" key="3">
    <source>
        <dbReference type="ARBA" id="ARBA00022630"/>
    </source>
</evidence>
<dbReference type="AlphaFoldDB" id="A0AAV8SX03"/>
<dbReference type="InterPro" id="IPR016167">
    <property type="entry name" value="FAD-bd_PCMH_sub1"/>
</dbReference>
<evidence type="ECO:0000256" key="1">
    <source>
        <dbReference type="ARBA" id="ARBA00001974"/>
    </source>
</evidence>
<evidence type="ECO:0000259" key="9">
    <source>
        <dbReference type="PROSITE" id="PS51387"/>
    </source>
</evidence>
<dbReference type="Gene3D" id="3.30.465.10">
    <property type="match status" value="1"/>
</dbReference>
<keyword evidence="6" id="KW-1015">Disulfide bond</keyword>
<dbReference type="GO" id="GO:0071949">
    <property type="term" value="F:FAD binding"/>
    <property type="evidence" value="ECO:0007669"/>
    <property type="project" value="InterPro"/>
</dbReference>
<keyword evidence="11" id="KW-1185">Reference proteome</keyword>
<dbReference type="PANTHER" id="PTHR32448">
    <property type="entry name" value="OS08G0158400 PROTEIN"/>
    <property type="match status" value="1"/>
</dbReference>
<dbReference type="Pfam" id="PF08031">
    <property type="entry name" value="BBE"/>
    <property type="match status" value="1"/>
</dbReference>
<feature type="domain" description="FAD-binding PCMH-type" evidence="9">
    <location>
        <begin position="77"/>
        <end position="251"/>
    </location>
</feature>
<name>A0AAV8SX03_9ROSI</name>
<feature type="chain" id="PRO_5043507819" description="FAD-binding PCMH-type domain-containing protein" evidence="8">
    <location>
        <begin position="31"/>
        <end position="532"/>
    </location>
</feature>
<dbReference type="GO" id="GO:0016491">
    <property type="term" value="F:oxidoreductase activity"/>
    <property type="evidence" value="ECO:0007669"/>
    <property type="project" value="InterPro"/>
</dbReference>
<accession>A0AAV8SX03</accession>
<evidence type="ECO:0000256" key="6">
    <source>
        <dbReference type="ARBA" id="ARBA00023157"/>
    </source>
</evidence>
<dbReference type="Gene3D" id="3.30.43.10">
    <property type="entry name" value="Uridine Diphospho-n-acetylenolpyruvylglucosamine Reductase, domain 2"/>
    <property type="match status" value="1"/>
</dbReference>
<dbReference type="InterPro" id="IPR016169">
    <property type="entry name" value="FAD-bd_PCMH_sub2"/>
</dbReference>
<feature type="signal peptide" evidence="8">
    <location>
        <begin position="1"/>
        <end position="30"/>
    </location>
</feature>
<sequence>MKSLPSHSVLPFLVVFHAFLFFSMISSAHTHYDFFRCLLENSDNPTSISKLVYTPQNPSYSSVLEYTLQDLRFNTSSTPKPLVIITPTEVSHIQAVVLCSRKLGLQLRIRSGGHDYEGLSYVSALPFMIFDMINMTNIDVDEENNSAWVQAGATLGSFYHKLVKTSPRLAFPTGVCASVGIGGHLSGGGYGTLVRKYGVGADHIIDAHLVDVNGRLLDRASMGEDVFWAIRGGGGNTYGVVVAWKVDMVSVPPKVTVFKIQRSLEQNATKLVYKWQTVANQLPEDLYILGVMGKTNSSQVGSTSVNITFFGNFLGSLENLLPLMQERFPEMGLVSEDCSEMTWAESNLFFTDFPPNSSLDLLLTRTLLKGRTKTKSDFVKEPIPEAALENLWQRFYEVESGFLYLAPFGGRMNQVPESSIPYSHRAGILYQMGYFTHWDEDNDDVAQRHINWIRSLYRYMTPYVSKNPRSAYINYRDLDIGVNDRTGNTSYAKASIWGKKYFGDNFDRLVKVKTAIDPSNFLRNEQSIPILL</sequence>
<dbReference type="InterPro" id="IPR012951">
    <property type="entry name" value="BBE"/>
</dbReference>
<evidence type="ECO:0000256" key="4">
    <source>
        <dbReference type="ARBA" id="ARBA00022729"/>
    </source>
</evidence>
<dbReference type="InterPro" id="IPR006094">
    <property type="entry name" value="Oxid_FAD_bind_N"/>
</dbReference>
<dbReference type="SUPFAM" id="SSF56176">
    <property type="entry name" value="FAD-binding/transporter-associated domain-like"/>
    <property type="match status" value="1"/>
</dbReference>
<comment type="cofactor">
    <cofactor evidence="1">
        <name>FAD</name>
        <dbReference type="ChEBI" id="CHEBI:57692"/>
    </cofactor>
</comment>
<evidence type="ECO:0000313" key="11">
    <source>
        <dbReference type="Proteomes" id="UP001159364"/>
    </source>
</evidence>
<gene>
    <name evidence="10" type="ORF">K2173_000369</name>
</gene>
<dbReference type="Pfam" id="PF01565">
    <property type="entry name" value="FAD_binding_4"/>
    <property type="match status" value="1"/>
</dbReference>
<evidence type="ECO:0000256" key="7">
    <source>
        <dbReference type="ARBA" id="ARBA00023180"/>
    </source>
</evidence>
<evidence type="ECO:0000256" key="2">
    <source>
        <dbReference type="ARBA" id="ARBA00005466"/>
    </source>
</evidence>
<dbReference type="Gene3D" id="3.40.462.20">
    <property type="match status" value="1"/>
</dbReference>
<keyword evidence="3" id="KW-0285">Flavoprotein</keyword>
<dbReference type="InterPro" id="IPR036318">
    <property type="entry name" value="FAD-bd_PCMH-like_sf"/>
</dbReference>
<dbReference type="InterPro" id="IPR016166">
    <property type="entry name" value="FAD-bd_PCMH"/>
</dbReference>
<dbReference type="PROSITE" id="PS51387">
    <property type="entry name" value="FAD_PCMH"/>
    <property type="match status" value="1"/>
</dbReference>
<keyword evidence="5" id="KW-0274">FAD</keyword>
<evidence type="ECO:0000313" key="10">
    <source>
        <dbReference type="EMBL" id="KAJ8758648.1"/>
    </source>
</evidence>
<dbReference type="Proteomes" id="UP001159364">
    <property type="component" value="Linkage Group LG07"/>
</dbReference>
<organism evidence="10 11">
    <name type="scientific">Erythroxylum novogranatense</name>
    <dbReference type="NCBI Taxonomy" id="1862640"/>
    <lineage>
        <taxon>Eukaryota</taxon>
        <taxon>Viridiplantae</taxon>
        <taxon>Streptophyta</taxon>
        <taxon>Embryophyta</taxon>
        <taxon>Tracheophyta</taxon>
        <taxon>Spermatophyta</taxon>
        <taxon>Magnoliopsida</taxon>
        <taxon>eudicotyledons</taxon>
        <taxon>Gunneridae</taxon>
        <taxon>Pentapetalae</taxon>
        <taxon>rosids</taxon>
        <taxon>fabids</taxon>
        <taxon>Malpighiales</taxon>
        <taxon>Erythroxylaceae</taxon>
        <taxon>Erythroxylum</taxon>
    </lineage>
</organism>
<protein>
    <recommendedName>
        <fullName evidence="9">FAD-binding PCMH-type domain-containing protein</fullName>
    </recommendedName>
</protein>
<comment type="similarity">
    <text evidence="2">Belongs to the oxygen-dependent FAD-linked oxidoreductase family.</text>
</comment>
<evidence type="ECO:0000256" key="8">
    <source>
        <dbReference type="SAM" id="SignalP"/>
    </source>
</evidence>
<dbReference type="EMBL" id="JAIWQS010000007">
    <property type="protein sequence ID" value="KAJ8758648.1"/>
    <property type="molecule type" value="Genomic_DNA"/>
</dbReference>
<keyword evidence="4 8" id="KW-0732">Signal</keyword>
<keyword evidence="7" id="KW-0325">Glycoprotein</keyword>
<comment type="caution">
    <text evidence="10">The sequence shown here is derived from an EMBL/GenBank/DDBJ whole genome shotgun (WGS) entry which is preliminary data.</text>
</comment>
<dbReference type="GO" id="GO:1901696">
    <property type="term" value="P:cannabinoid biosynthetic process"/>
    <property type="evidence" value="ECO:0007669"/>
    <property type="project" value="UniProtKB-ARBA"/>
</dbReference>
<reference evidence="10 11" key="1">
    <citation type="submission" date="2021-09" db="EMBL/GenBank/DDBJ databases">
        <title>Genomic insights and catalytic innovation underlie evolution of tropane alkaloids biosynthesis.</title>
        <authorList>
            <person name="Wang Y.-J."/>
            <person name="Tian T."/>
            <person name="Huang J.-P."/>
            <person name="Huang S.-X."/>
        </authorList>
    </citation>
    <scope>NUCLEOTIDE SEQUENCE [LARGE SCALE GENOMIC DNA]</scope>
    <source>
        <strain evidence="10">KIB-2018</strain>
        <tissue evidence="10">Leaf</tissue>
    </source>
</reference>
<evidence type="ECO:0000256" key="5">
    <source>
        <dbReference type="ARBA" id="ARBA00022827"/>
    </source>
</evidence>